<accession>A0A1I0JX28</accession>
<protein>
    <submittedName>
        <fullName evidence="1">Uncharacterized protein</fullName>
    </submittedName>
</protein>
<gene>
    <name evidence="1" type="ORF">SAMN05216521_107120</name>
</gene>
<sequence>MFTEKEMSDALKWLFDLFQPEDYEAYDEEEVGCAALCLPEVCMALRDKAETPYEYVVKTNIDRGFEYRGKELFMQRACLIYSDMEIGIYDMTDTSYNRELWLLEDMSFALVHNVNIVIKSGDFYYATEYRSIVKLLKERDDLFFTPESLTEELEEMCIPQWENEATIYEL</sequence>
<comment type="caution">
    <text evidence="1">The sequence shown here is derived from an EMBL/GenBank/DDBJ whole genome shotgun (WGS) entry which is preliminary data.</text>
</comment>
<dbReference type="AlphaFoldDB" id="A0A1I0JX28"/>
<reference evidence="1 2" key="1">
    <citation type="submission" date="2016-10" db="EMBL/GenBank/DDBJ databases">
        <authorList>
            <person name="Varghese N."/>
            <person name="Submissions S."/>
        </authorList>
    </citation>
    <scope>NUCLEOTIDE SEQUENCE [LARGE SCALE GENOMIC DNA]</scope>
    <source>
        <strain evidence="1 2">NLAE-zl-C196</strain>
    </source>
</reference>
<dbReference type="Proteomes" id="UP000182121">
    <property type="component" value="Unassembled WGS sequence"/>
</dbReference>
<dbReference type="RefSeq" id="WP_074664267.1">
    <property type="nucleotide sequence ID" value="NZ_FOIO01000071.1"/>
</dbReference>
<evidence type="ECO:0000313" key="1">
    <source>
        <dbReference type="EMBL" id="SEU15180.1"/>
    </source>
</evidence>
<proteinExistence type="predicted"/>
<name>A0A1I0JX28_9FIRM</name>
<organism evidence="1 2">
    <name type="scientific">Enterocloster clostridioformis</name>
    <dbReference type="NCBI Taxonomy" id="1531"/>
    <lineage>
        <taxon>Bacteria</taxon>
        <taxon>Bacillati</taxon>
        <taxon>Bacillota</taxon>
        <taxon>Clostridia</taxon>
        <taxon>Lachnospirales</taxon>
        <taxon>Lachnospiraceae</taxon>
        <taxon>Enterocloster</taxon>
    </lineage>
</organism>
<dbReference type="EMBL" id="FOIO01000071">
    <property type="protein sequence ID" value="SEU15180.1"/>
    <property type="molecule type" value="Genomic_DNA"/>
</dbReference>
<evidence type="ECO:0000313" key="2">
    <source>
        <dbReference type="Proteomes" id="UP000182121"/>
    </source>
</evidence>